<evidence type="ECO:0000259" key="1">
    <source>
        <dbReference type="Pfam" id="PF20041"/>
    </source>
</evidence>
<keyword evidence="3" id="KW-1185">Reference proteome</keyword>
<accession>A0A1I2JWS6</accession>
<dbReference type="RefSeq" id="WP_143091045.1">
    <property type="nucleotide sequence ID" value="NZ_FONY01000063.1"/>
</dbReference>
<reference evidence="2 3" key="1">
    <citation type="submission" date="2016-10" db="EMBL/GenBank/DDBJ databases">
        <authorList>
            <person name="de Groot N.N."/>
        </authorList>
    </citation>
    <scope>NUCLEOTIDE SEQUENCE [LARGE SCALE GENOMIC DNA]</scope>
    <source>
        <strain>GEY</strain>
        <strain evidence="3">DSM 9560</strain>
    </source>
</reference>
<dbReference type="Proteomes" id="UP000199513">
    <property type="component" value="Unassembled WGS sequence"/>
</dbReference>
<dbReference type="Pfam" id="PF20041">
    <property type="entry name" value="DUF6443"/>
    <property type="match status" value="1"/>
</dbReference>
<sequence length="2103" mass="232445">MKQYLIFPIYIFLLLFLLLNGKQGYGQCPAPPFCTQPPAKPTINIVGGTIIETRNVKVISESGKRIIDGINRILNGTTTTNNSDLSVVLIPPSESANFSGLSRIPTGVAINRAAHNAGNASYLRIVWTTKSPYGVGNYNYCCNYDEEGTVFPVYQPCWDYEDTNYLPESIGNIGTNAMYRLWYPVGIQLKDVVSISYDNAFVEPTTGVNCTGCLSESCSTFNNAPPCCGNNYCYDNISTDIPLVFNMINGSKITASFRSASQHKERNYLRWKNEGTIKKVALNSSQNISLAVNSPIGGYTYRWAKPDGTTFVGTSINVTQAGHYSVTAISGTNCQTTSTEIIEVVQQFDILPIAITHVDCKNACASADVPNSLGSIHLSVSPYSGGQTYTFAWSRNGQPLSSDKVSSTTSTSVASNLTEGTYTVVITDQQSGAARTATYNIGKRVSWHFLGNNPPNRSFSDGDWIEKIFTEAPNSGNIHFGWSKTATTDNSTNIAGLNFAFAMQGTTLRIVESGTIINVPNMPTLQMNDVLRIKRENNQVKYYYNGNLLYTSSTILNAEEQLFLTRASTNISNNVVDNIGVSFCPACTDEQYNFIRTQVFQVPVKEGDDLSCMAVGEVLTTTQYFDGLGRPIQSVAHEASPSKKDIIQPIEYDAFGRQVRNYLPYTETAQDICARYRTDALTKQADFYSGAVAGVPADTKPYSVTDFEASPLNRALRQFGVGNAWQAQEGTPWNIANTPASADKSVKTRQRATGGGFTRKFVYDKATQTWSGTDTYAKGELLLTEVWDEDNKMVEEHKDLEGRLILKKGKLGTEDVNTYYLYDDLGRLVCVIQPEGFKALASPGPNQYKFTDIEAATQINADIRDRFMFQYRYDARNRLIRKFVPGAEPSTSADWKGWTFMVYDKRDRVILTQEPTQRISLTNGKWINTKYDALNRPVLVTELTNYTNKTQNSLQNDANQSVLSLFEIKQNNDTDDRFYTRNLSYPQITSGNTLSINYYDSYDIDANNNFTNDIDVNLDGTLNDIPYPVSPNDLIDPANSPYSKQVVNANTLYVNRGKLVMTKQRKMLTNATTGAVIFASSTNNPPSYIITVNFYDKYGRLIQSHADNIRASNTTRNKEISTIRYDFTGKALETRLRHRATGSAATAQTAIVNKQMEYDHAGRLKRLYNQIDGQAKVLMAQNEYNEIGQLVKKNIHSLDEGSAFMQNVTYDYNIRGWLTFINKNPATNNISIATNAQSLFRMELRYLNNYNGNISTMLWRGNKAPEAGNPYNGNLVRQYAFTYDGLNRLTRANYTVGAGGLAGENYSVNNGTAANGISYDYNGNILNLQQNGPTTFDANQVPTAFGVIDNLTYAYSGNRLMRVTDAGDNTANTPATQRGDFKDGTNTGDDYAYDHSGNLIADLNKGISLITYNHLNLPMLIKKDANNYIYYVYDGSGAKLRKTVVEAGVTTTTDYIGSFVYTKVGAAPEDYFMATEEGRIVSPLSIGGGAGGGAVFGSPETYEYTYKDHLGNARLAYRQTPITPTAPITLTYEASPGQTTEEQNFPASWAVKVQGEGYRSSNSGKLPTGTITQAGSKKITASAGQSLRVSVRATYNTDPVQVQYMIAQAGGTIEDQDKREKPVLPPNRLTLNSPIVVIPAQAQTNIGEVIIPPSPPRINLIGIGQILGKTLSLQRKAKDDPATPYQGDLGQMNVLGMQSTPPASTAKLVLEVYNGNSIIGTQEQYVTGAGLTSWEELSIGMTLPANTTSIVAYMKYEGGTEVYFDDLKIELSAVPVAMVVQENHYYPFGLGMKGLDYVQTPAKESKFQFNGVERNTSLSLNVMETQLRMGDTQTGRWWQVDPKPNYIESVFVMMGNNPMRYADPKGDTLRFSFRTGFLGLFGKKAHVNYIDGNLKNRDGSLYTGKTTSFVRNTVRNLNVLANNDVSKDLLNSLSIDKRTINIKSGSKDEFNPIPNKDKTFSLTLTGKGPSSVFNVNNNNTSIPSSITLGHELYHAFDRFKNSYVNFHPSTGFWFTSQITGKPIVTSEIGATHFENRLRGSMGLPLRGVYEEGNSNSQILTSGNHSLFYKLPVMFDNPGTGFTEDALIHYNYYNDFRSEGQREP</sequence>
<gene>
    <name evidence="2" type="ORF">SAMN04488541_10637</name>
</gene>
<dbReference type="EMBL" id="FONY01000063">
    <property type="protein sequence ID" value="SFF57507.1"/>
    <property type="molecule type" value="Genomic_DNA"/>
</dbReference>
<dbReference type="STRING" id="1003.SAMN04488541_10637"/>
<dbReference type="Gene3D" id="2.60.40.10">
    <property type="entry name" value="Immunoglobulins"/>
    <property type="match status" value="2"/>
</dbReference>
<dbReference type="InterPro" id="IPR013783">
    <property type="entry name" value="Ig-like_fold"/>
</dbReference>
<name>A0A1I2JWS6_9BACT</name>
<dbReference type="Gene3D" id="2.180.10.10">
    <property type="entry name" value="RHS repeat-associated core"/>
    <property type="match status" value="2"/>
</dbReference>
<feature type="domain" description="DUF6443" evidence="1">
    <location>
        <begin position="597"/>
        <end position="730"/>
    </location>
</feature>
<dbReference type="OrthoDB" id="976756at2"/>
<evidence type="ECO:0000313" key="2">
    <source>
        <dbReference type="EMBL" id="SFF57507.1"/>
    </source>
</evidence>
<protein>
    <recommendedName>
        <fullName evidence="1">DUF6443 domain-containing protein</fullName>
    </recommendedName>
</protein>
<organism evidence="2 3">
    <name type="scientific">Thermoflexibacter ruber</name>
    <dbReference type="NCBI Taxonomy" id="1003"/>
    <lineage>
        <taxon>Bacteria</taxon>
        <taxon>Pseudomonadati</taxon>
        <taxon>Bacteroidota</taxon>
        <taxon>Cytophagia</taxon>
        <taxon>Cytophagales</taxon>
        <taxon>Thermoflexibacteraceae</taxon>
        <taxon>Thermoflexibacter</taxon>
    </lineage>
</organism>
<evidence type="ECO:0000313" key="3">
    <source>
        <dbReference type="Proteomes" id="UP000199513"/>
    </source>
</evidence>
<proteinExistence type="predicted"/>
<dbReference type="InterPro" id="IPR045619">
    <property type="entry name" value="DUF6443"/>
</dbReference>